<accession>A0A813HBR1</accession>
<evidence type="ECO:0008006" key="4">
    <source>
        <dbReference type="Google" id="ProtNLM"/>
    </source>
</evidence>
<proteinExistence type="predicted"/>
<keyword evidence="1" id="KW-0812">Transmembrane</keyword>
<feature type="transmembrane region" description="Helical" evidence="1">
    <location>
        <begin position="79"/>
        <end position="99"/>
    </location>
</feature>
<sequence>MQRSETRASCCDAHRLETRIQVWQGRLVIVGSGDLVGFSVPEPRPTMCVCLSDLVCLLALVARRQALVSDRSCRRCRRCVVAVVFFVVVAVVVVVVVVVGVVVFVFVACVFVVVVVAVAVVVVEAIFTALPM</sequence>
<dbReference type="Proteomes" id="UP000654075">
    <property type="component" value="Unassembled WGS sequence"/>
</dbReference>
<dbReference type="EMBL" id="CAJNNV010031267">
    <property type="protein sequence ID" value="CAE8635301.1"/>
    <property type="molecule type" value="Genomic_DNA"/>
</dbReference>
<feature type="transmembrane region" description="Helical" evidence="1">
    <location>
        <begin position="105"/>
        <end position="130"/>
    </location>
</feature>
<evidence type="ECO:0000313" key="3">
    <source>
        <dbReference type="Proteomes" id="UP000654075"/>
    </source>
</evidence>
<name>A0A813HBR1_POLGL</name>
<dbReference type="AlphaFoldDB" id="A0A813HBR1"/>
<keyword evidence="1" id="KW-1133">Transmembrane helix</keyword>
<organism evidence="2 3">
    <name type="scientific">Polarella glacialis</name>
    <name type="common">Dinoflagellate</name>
    <dbReference type="NCBI Taxonomy" id="89957"/>
    <lineage>
        <taxon>Eukaryota</taxon>
        <taxon>Sar</taxon>
        <taxon>Alveolata</taxon>
        <taxon>Dinophyceae</taxon>
        <taxon>Suessiales</taxon>
        <taxon>Suessiaceae</taxon>
        <taxon>Polarella</taxon>
    </lineage>
</organism>
<comment type="caution">
    <text evidence="2">The sequence shown here is derived from an EMBL/GenBank/DDBJ whole genome shotgun (WGS) entry which is preliminary data.</text>
</comment>
<evidence type="ECO:0000256" key="1">
    <source>
        <dbReference type="SAM" id="Phobius"/>
    </source>
</evidence>
<keyword evidence="1" id="KW-0472">Membrane</keyword>
<evidence type="ECO:0000313" key="2">
    <source>
        <dbReference type="EMBL" id="CAE8635301.1"/>
    </source>
</evidence>
<gene>
    <name evidence="2" type="ORF">PGLA1383_LOCUS50896</name>
</gene>
<reference evidence="2" key="1">
    <citation type="submission" date="2021-02" db="EMBL/GenBank/DDBJ databases">
        <authorList>
            <person name="Dougan E. K."/>
            <person name="Rhodes N."/>
            <person name="Thang M."/>
            <person name="Chan C."/>
        </authorList>
    </citation>
    <scope>NUCLEOTIDE SEQUENCE</scope>
</reference>
<keyword evidence="3" id="KW-1185">Reference proteome</keyword>
<protein>
    <recommendedName>
        <fullName evidence="4">Transmembrane protein</fullName>
    </recommendedName>
</protein>